<dbReference type="InterPro" id="IPR003599">
    <property type="entry name" value="Ig_sub"/>
</dbReference>
<dbReference type="Gene3D" id="2.60.40.10">
    <property type="entry name" value="Immunoglobulins"/>
    <property type="match status" value="2"/>
</dbReference>
<evidence type="ECO:0000256" key="7">
    <source>
        <dbReference type="ARBA" id="ARBA00023180"/>
    </source>
</evidence>
<feature type="domain" description="Ig-like" evidence="10">
    <location>
        <begin position="122"/>
        <end position="226"/>
    </location>
</feature>
<evidence type="ECO:0000256" key="4">
    <source>
        <dbReference type="ARBA" id="ARBA00022737"/>
    </source>
</evidence>
<dbReference type="Pfam" id="PF07679">
    <property type="entry name" value="I-set"/>
    <property type="match status" value="1"/>
</dbReference>
<keyword evidence="4" id="KW-0677">Repeat</keyword>
<feature type="domain" description="Ig-like" evidence="10">
    <location>
        <begin position="22"/>
        <end position="111"/>
    </location>
</feature>
<dbReference type="PANTHER" id="PTHR12231:SF253">
    <property type="entry name" value="DPR-INTERACTING PROTEIN ETA, ISOFORM B-RELATED"/>
    <property type="match status" value="1"/>
</dbReference>
<evidence type="ECO:0000259" key="10">
    <source>
        <dbReference type="PROSITE" id="PS50835"/>
    </source>
</evidence>
<dbReference type="InterPro" id="IPR007110">
    <property type="entry name" value="Ig-like_dom"/>
</dbReference>
<keyword evidence="2" id="KW-1003">Cell membrane</keyword>
<keyword evidence="9" id="KW-0812">Transmembrane</keyword>
<evidence type="ECO:0000313" key="11">
    <source>
        <dbReference type="EMBL" id="LAA08373.1"/>
    </source>
</evidence>
<evidence type="ECO:0000256" key="6">
    <source>
        <dbReference type="ARBA" id="ARBA00023157"/>
    </source>
</evidence>
<proteinExistence type="evidence at transcript level"/>
<dbReference type="GO" id="GO:0005886">
    <property type="term" value="C:plasma membrane"/>
    <property type="evidence" value="ECO:0007669"/>
    <property type="project" value="UniProtKB-SubCell"/>
</dbReference>
<dbReference type="InterPro" id="IPR036179">
    <property type="entry name" value="Ig-like_dom_sf"/>
</dbReference>
<keyword evidence="9" id="KW-1133">Transmembrane helix</keyword>
<keyword evidence="6" id="KW-1015">Disulfide bond</keyword>
<evidence type="ECO:0000256" key="5">
    <source>
        <dbReference type="ARBA" id="ARBA00023136"/>
    </source>
</evidence>
<dbReference type="SMART" id="SM00408">
    <property type="entry name" value="IGc2"/>
    <property type="match status" value="2"/>
</dbReference>
<accession>A0A2L2YJT3</accession>
<dbReference type="EMBL" id="IAAA01038536">
    <property type="protein sequence ID" value="LAA08373.1"/>
    <property type="molecule type" value="mRNA"/>
</dbReference>
<keyword evidence="3" id="KW-0732">Signal</keyword>
<reference evidence="11" key="1">
    <citation type="journal article" date="2016" name="Mol. Ecol. Resour.">
        <title>Evaluation of the impact of RNA preservation methods of spiders for de novo transcriptome assembly.</title>
        <authorList>
            <person name="Kono N."/>
            <person name="Nakamura H."/>
            <person name="Ito Y."/>
            <person name="Tomita M."/>
            <person name="Arakawa K."/>
        </authorList>
    </citation>
    <scope>NUCLEOTIDE SEQUENCE</scope>
    <source>
        <tissue evidence="11">Whole body</tissue>
    </source>
</reference>
<name>A0A2L2YJT3_PARTP</name>
<evidence type="ECO:0000256" key="9">
    <source>
        <dbReference type="SAM" id="Phobius"/>
    </source>
</evidence>
<dbReference type="PROSITE" id="PS50835">
    <property type="entry name" value="IG_LIKE"/>
    <property type="match status" value="2"/>
</dbReference>
<dbReference type="GO" id="GO:0043005">
    <property type="term" value="C:neuron projection"/>
    <property type="evidence" value="ECO:0007669"/>
    <property type="project" value="TreeGrafter"/>
</dbReference>
<dbReference type="Pfam" id="PF13927">
    <property type="entry name" value="Ig_3"/>
    <property type="match status" value="1"/>
</dbReference>
<dbReference type="SMART" id="SM00409">
    <property type="entry name" value="IG"/>
    <property type="match status" value="2"/>
</dbReference>
<dbReference type="InterPro" id="IPR013098">
    <property type="entry name" value="Ig_I-set"/>
</dbReference>
<sequence length="336" mass="37785">MCQINTEPMISQAGYLDVMVPPSIVEDETSTDTVVEERAKVSLRCGASGYPAPQISWRRENSKDINLGPVGNTRNIVQRVEGEYLNLTQVNREDMGAYLCIAKNGIPPSVSKRILLQINFQPKIRVANQVVYAAGGTEAILGCHLEASPRPLTSWIRHDEAVLISNNKYEIQEIEDSYKILMQLKIKNISDDDFGHYKCVAKNTFGDKEGFVRLIEIVTTTTTTLSTLAYKIYVPVQRVVTEMYVAQDGTTENKKEFGSPTTNSLRDESQVLSSEKVLKPGKIESRMEEDKHRTTGEHRTKHTKKATSACISLNISCYEIFIIFFISSIYNKSFLK</sequence>
<comment type="subcellular location">
    <subcellularLocation>
        <location evidence="1">Cell membrane</location>
    </subcellularLocation>
</comment>
<dbReference type="FunFam" id="2.60.40.10:FF:000328">
    <property type="entry name" value="CLUMA_CG000981, isoform A"/>
    <property type="match status" value="1"/>
</dbReference>
<dbReference type="InterPro" id="IPR003598">
    <property type="entry name" value="Ig_sub2"/>
</dbReference>
<dbReference type="SUPFAM" id="SSF48726">
    <property type="entry name" value="Immunoglobulin"/>
    <property type="match status" value="2"/>
</dbReference>
<protein>
    <submittedName>
        <fullName evidence="11">Lachesin</fullName>
    </submittedName>
</protein>
<evidence type="ECO:0000256" key="3">
    <source>
        <dbReference type="ARBA" id="ARBA00022729"/>
    </source>
</evidence>
<feature type="transmembrane region" description="Helical" evidence="9">
    <location>
        <begin position="311"/>
        <end position="330"/>
    </location>
</feature>
<keyword evidence="5 9" id="KW-0472">Membrane</keyword>
<keyword evidence="7" id="KW-0325">Glycoprotein</keyword>
<evidence type="ECO:0000256" key="2">
    <source>
        <dbReference type="ARBA" id="ARBA00022475"/>
    </source>
</evidence>
<dbReference type="InterPro" id="IPR051170">
    <property type="entry name" value="Neural/epithelial_adhesion"/>
</dbReference>
<organism evidence="11">
    <name type="scientific">Parasteatoda tepidariorum</name>
    <name type="common">Common house spider</name>
    <name type="synonym">Achaearanea tepidariorum</name>
    <dbReference type="NCBI Taxonomy" id="114398"/>
    <lineage>
        <taxon>Eukaryota</taxon>
        <taxon>Metazoa</taxon>
        <taxon>Ecdysozoa</taxon>
        <taxon>Arthropoda</taxon>
        <taxon>Chelicerata</taxon>
        <taxon>Arachnida</taxon>
        <taxon>Araneae</taxon>
        <taxon>Araneomorphae</taxon>
        <taxon>Entelegynae</taxon>
        <taxon>Araneoidea</taxon>
        <taxon>Theridiidae</taxon>
        <taxon>Parasteatoda</taxon>
    </lineage>
</organism>
<dbReference type="PANTHER" id="PTHR12231">
    <property type="entry name" value="CTX-RELATED TYPE I TRANSMEMBRANE PROTEIN"/>
    <property type="match status" value="1"/>
</dbReference>
<dbReference type="InterPro" id="IPR013783">
    <property type="entry name" value="Ig-like_fold"/>
</dbReference>
<dbReference type="AlphaFoldDB" id="A0A2L2YJT3"/>
<keyword evidence="8" id="KW-0393">Immunoglobulin domain</keyword>
<evidence type="ECO:0000256" key="1">
    <source>
        <dbReference type="ARBA" id="ARBA00004236"/>
    </source>
</evidence>
<evidence type="ECO:0000256" key="8">
    <source>
        <dbReference type="ARBA" id="ARBA00023319"/>
    </source>
</evidence>
<dbReference type="OrthoDB" id="10012075at2759"/>